<evidence type="ECO:0000313" key="8">
    <source>
        <dbReference type="Proteomes" id="UP001596990"/>
    </source>
</evidence>
<comment type="subcellular location">
    <subcellularLocation>
        <location evidence="1">Cell membrane</location>
        <topology evidence="1">Multi-pass membrane protein</topology>
    </subcellularLocation>
</comment>
<keyword evidence="4 6" id="KW-1133">Transmembrane helix</keyword>
<feature type="transmembrane region" description="Helical" evidence="6">
    <location>
        <begin position="488"/>
        <end position="510"/>
    </location>
</feature>
<dbReference type="Proteomes" id="UP001596990">
    <property type="component" value="Unassembled WGS sequence"/>
</dbReference>
<dbReference type="PANTHER" id="PTHR30250:SF29">
    <property type="entry name" value="POLYSACCHARIDE BIOSYNTHESIS PROTEIN C-TERMINAL DOMAIN-CONTAINING PROTEIN"/>
    <property type="match status" value="1"/>
</dbReference>
<feature type="transmembrane region" description="Helical" evidence="6">
    <location>
        <begin position="421"/>
        <end position="442"/>
    </location>
</feature>
<proteinExistence type="predicted"/>
<dbReference type="InterPro" id="IPR002797">
    <property type="entry name" value="Polysacc_synth"/>
</dbReference>
<feature type="transmembrane region" description="Helical" evidence="6">
    <location>
        <begin position="366"/>
        <end position="388"/>
    </location>
</feature>
<feature type="transmembrane region" description="Helical" evidence="6">
    <location>
        <begin position="242"/>
        <end position="262"/>
    </location>
</feature>
<evidence type="ECO:0000313" key="7">
    <source>
        <dbReference type="EMBL" id="MFD1021150.1"/>
    </source>
</evidence>
<feature type="transmembrane region" description="Helical" evidence="6">
    <location>
        <begin position="135"/>
        <end position="154"/>
    </location>
</feature>
<organism evidence="7 8">
    <name type="scientific">Thalassobacillus hwangdonensis</name>
    <dbReference type="NCBI Taxonomy" id="546108"/>
    <lineage>
        <taxon>Bacteria</taxon>
        <taxon>Bacillati</taxon>
        <taxon>Bacillota</taxon>
        <taxon>Bacilli</taxon>
        <taxon>Bacillales</taxon>
        <taxon>Bacillaceae</taxon>
        <taxon>Thalassobacillus</taxon>
    </lineage>
</organism>
<evidence type="ECO:0000256" key="3">
    <source>
        <dbReference type="ARBA" id="ARBA00022692"/>
    </source>
</evidence>
<evidence type="ECO:0000256" key="5">
    <source>
        <dbReference type="ARBA" id="ARBA00023136"/>
    </source>
</evidence>
<keyword evidence="8" id="KW-1185">Reference proteome</keyword>
<keyword evidence="5 6" id="KW-0472">Membrane</keyword>
<feature type="transmembrane region" description="Helical" evidence="6">
    <location>
        <begin position="335"/>
        <end position="354"/>
    </location>
</feature>
<dbReference type="PANTHER" id="PTHR30250">
    <property type="entry name" value="PST FAMILY PREDICTED COLANIC ACID TRANSPORTER"/>
    <property type="match status" value="1"/>
</dbReference>
<feature type="transmembrane region" description="Helical" evidence="6">
    <location>
        <begin position="294"/>
        <end position="314"/>
    </location>
</feature>
<feature type="transmembrane region" description="Helical" evidence="6">
    <location>
        <begin position="96"/>
        <end position="123"/>
    </location>
</feature>
<keyword evidence="3 6" id="KW-0812">Transmembrane</keyword>
<dbReference type="PIRSF" id="PIRSF038958">
    <property type="entry name" value="PG_synth_SpoVB"/>
    <property type="match status" value="1"/>
</dbReference>
<keyword evidence="2" id="KW-1003">Cell membrane</keyword>
<feature type="transmembrane region" description="Helical" evidence="6">
    <location>
        <begin position="454"/>
        <end position="476"/>
    </location>
</feature>
<sequence length="539" mass="58974">MNEGKASLMNDSTSSKQLFQGALILTIAGLLSKVLSAGYRVPLQNITGDLGFYIYQQVYPLLGIIMVLSLYGFPVAVSKIVAEYNNDSRDLCWRTFYIPVVSVLLVVCVVLFLLVYIGAGSIAGWMGDEAIEVGIQSAAVAFLLVPFTSLLRGVFQGMNDMRPTAVSQIIEQLVRVAIIIAVAFIAVDRQDMYLIGPGAAFGAVFGGLAAFAYLALLFHKRKPWNDQTVEAALSIAQYIKTVFVYGLFICLNYMLLLLLQLADAFTLVPGLVDHGLELEEAKVTKGIFDRGHPLIQLGTVLGSSLALALIPTITKNRMMTKPDAFRFHIRTAIKLSLGISIGATVGLILLFPYVNELLFQDQAGTNALRILMLVILFSSLAITASSILQGMDYIFHTALFVLVGVGIKWTGNWLLIPYAGIHGAALASVISVGVVLVLNRWLIRKRVVKGILPWQLFLKVGLALTGMGLFVLSAIFVEQTWLDIATRVQLAAYTLMVSGLGGLIYLILLIKLRCFGKKELEQFPYGEYLITLLPRRTKP</sequence>
<dbReference type="EMBL" id="JBHTKL010000007">
    <property type="protein sequence ID" value="MFD1021150.1"/>
    <property type="molecule type" value="Genomic_DNA"/>
</dbReference>
<dbReference type="InterPro" id="IPR024923">
    <property type="entry name" value="PG_synth_SpoVB"/>
</dbReference>
<evidence type="ECO:0000256" key="4">
    <source>
        <dbReference type="ARBA" id="ARBA00022989"/>
    </source>
</evidence>
<comment type="caution">
    <text evidence="7">The sequence shown here is derived from an EMBL/GenBank/DDBJ whole genome shotgun (WGS) entry which is preliminary data.</text>
</comment>
<feature type="transmembrane region" description="Helical" evidence="6">
    <location>
        <begin position="193"/>
        <end position="218"/>
    </location>
</feature>
<gene>
    <name evidence="7" type="ORF">ACFQ2J_18320</name>
</gene>
<reference evidence="8" key="1">
    <citation type="journal article" date="2019" name="Int. J. Syst. Evol. Microbiol.">
        <title>The Global Catalogue of Microorganisms (GCM) 10K type strain sequencing project: providing services to taxonomists for standard genome sequencing and annotation.</title>
        <authorList>
            <consortium name="The Broad Institute Genomics Platform"/>
            <consortium name="The Broad Institute Genome Sequencing Center for Infectious Disease"/>
            <person name="Wu L."/>
            <person name="Ma J."/>
        </authorList>
    </citation>
    <scope>NUCLEOTIDE SEQUENCE [LARGE SCALE GENOMIC DNA]</scope>
    <source>
        <strain evidence="8">CCUG 56607</strain>
    </source>
</reference>
<evidence type="ECO:0000256" key="1">
    <source>
        <dbReference type="ARBA" id="ARBA00004651"/>
    </source>
</evidence>
<feature type="transmembrane region" description="Helical" evidence="6">
    <location>
        <begin position="393"/>
        <end position="415"/>
    </location>
</feature>
<feature type="transmembrane region" description="Helical" evidence="6">
    <location>
        <begin position="166"/>
        <end position="187"/>
    </location>
</feature>
<protein>
    <submittedName>
        <fullName evidence="7">Oligosaccharide flippase family protein</fullName>
    </submittedName>
</protein>
<dbReference type="Pfam" id="PF01943">
    <property type="entry name" value="Polysacc_synt"/>
    <property type="match status" value="1"/>
</dbReference>
<evidence type="ECO:0000256" key="6">
    <source>
        <dbReference type="SAM" id="Phobius"/>
    </source>
</evidence>
<feature type="transmembrane region" description="Helical" evidence="6">
    <location>
        <begin position="52"/>
        <end position="75"/>
    </location>
</feature>
<name>A0ABW3L578_9BACI</name>
<dbReference type="InterPro" id="IPR050833">
    <property type="entry name" value="Poly_Biosynth_Transport"/>
</dbReference>
<evidence type="ECO:0000256" key="2">
    <source>
        <dbReference type="ARBA" id="ARBA00022475"/>
    </source>
</evidence>
<dbReference type="CDD" id="cd13124">
    <property type="entry name" value="MATE_SpoVB_like"/>
    <property type="match status" value="1"/>
</dbReference>
<accession>A0ABW3L578</accession>